<evidence type="ECO:0000313" key="10">
    <source>
        <dbReference type="Proteomes" id="UP000283269"/>
    </source>
</evidence>
<dbReference type="EMBL" id="NHYD01001049">
    <property type="protein sequence ID" value="PPQ92351.1"/>
    <property type="molecule type" value="Genomic_DNA"/>
</dbReference>
<evidence type="ECO:0000256" key="5">
    <source>
        <dbReference type="ARBA" id="ARBA00023136"/>
    </source>
</evidence>
<evidence type="ECO:0000256" key="2">
    <source>
        <dbReference type="ARBA" id="ARBA00022692"/>
    </source>
</evidence>
<organism evidence="9 10">
    <name type="scientific">Psilocybe cyanescens</name>
    <dbReference type="NCBI Taxonomy" id="93625"/>
    <lineage>
        <taxon>Eukaryota</taxon>
        <taxon>Fungi</taxon>
        <taxon>Dikarya</taxon>
        <taxon>Basidiomycota</taxon>
        <taxon>Agaricomycotina</taxon>
        <taxon>Agaricomycetes</taxon>
        <taxon>Agaricomycetidae</taxon>
        <taxon>Agaricales</taxon>
        <taxon>Agaricineae</taxon>
        <taxon>Strophariaceae</taxon>
        <taxon>Psilocybe</taxon>
    </lineage>
</organism>
<keyword evidence="5 8" id="KW-0472">Membrane</keyword>
<evidence type="ECO:0000256" key="1">
    <source>
        <dbReference type="ARBA" id="ARBA00022679"/>
    </source>
</evidence>
<dbReference type="OrthoDB" id="272512at2759"/>
<keyword evidence="2 8" id="KW-0812">Transmembrane</keyword>
<dbReference type="STRING" id="93625.A0A409XNN9"/>
<feature type="transmembrane region" description="Helical" evidence="8">
    <location>
        <begin position="79"/>
        <end position="99"/>
    </location>
</feature>
<evidence type="ECO:0000256" key="8">
    <source>
        <dbReference type="SAM" id="Phobius"/>
    </source>
</evidence>
<reference evidence="9 10" key="1">
    <citation type="journal article" date="2018" name="Evol. Lett.">
        <title>Horizontal gene cluster transfer increased hallucinogenic mushroom diversity.</title>
        <authorList>
            <person name="Reynolds H.T."/>
            <person name="Vijayakumar V."/>
            <person name="Gluck-Thaler E."/>
            <person name="Korotkin H.B."/>
            <person name="Matheny P.B."/>
            <person name="Slot J.C."/>
        </authorList>
    </citation>
    <scope>NUCLEOTIDE SEQUENCE [LARGE SCALE GENOMIC DNA]</scope>
    <source>
        <strain evidence="9 10">2631</strain>
    </source>
</reference>
<keyword evidence="4" id="KW-0443">Lipid metabolism</keyword>
<feature type="transmembrane region" description="Helical" evidence="8">
    <location>
        <begin position="41"/>
        <end position="67"/>
    </location>
</feature>
<dbReference type="GO" id="GO:0016746">
    <property type="term" value="F:acyltransferase activity"/>
    <property type="evidence" value="ECO:0007669"/>
    <property type="project" value="UniProtKB-KW"/>
</dbReference>
<proteinExistence type="predicted"/>
<gene>
    <name evidence="9" type="ORF">CVT25_008701</name>
</gene>
<evidence type="ECO:0000256" key="7">
    <source>
        <dbReference type="SAM" id="MobiDB-lite"/>
    </source>
</evidence>
<dbReference type="GO" id="GO:0006629">
    <property type="term" value="P:lipid metabolic process"/>
    <property type="evidence" value="ECO:0007669"/>
    <property type="project" value="UniProtKB-KW"/>
</dbReference>
<evidence type="ECO:0000256" key="6">
    <source>
        <dbReference type="ARBA" id="ARBA00023315"/>
    </source>
</evidence>
<evidence type="ECO:0000256" key="4">
    <source>
        <dbReference type="ARBA" id="ARBA00023098"/>
    </source>
</evidence>
<dbReference type="PANTHER" id="PTHR23063">
    <property type="entry name" value="PHOSPHOLIPID ACYLTRANSFERASE"/>
    <property type="match status" value="1"/>
</dbReference>
<comment type="caution">
    <text evidence="9">The sequence shown here is derived from an EMBL/GenBank/DDBJ whole genome shotgun (WGS) entry which is preliminary data.</text>
</comment>
<keyword evidence="6" id="KW-0012">Acyltransferase</keyword>
<sequence>MEKFSAYRDPGTGIQPFLTPVPPLGSELLAKLTLPLRYTLAVVRTALVILLASIYVVLVKGLFLLFSPIPPLYRLIDHLSTYLIGRATLFILGLYWIPVEQFNRKRVRGPKIVEKWNPRAGDIIVSNWASWIDIVWFAIQFNPIFVLPVPESLPEPTVASRASTPVSHTPGRRTGTGSANIQVPSRTVIPRIPISGFRQFSLLSMIAQTGRVPPYGSGTELRSLEEIRQNASKPVVVFPECTTSNGRGLLRFADVFRQTVPVKKYQVFVVSIRYDPPTDLAPTLTHTIPSRILNPLLHIFSLGAALSFSQMSIRVLAPSESPSSQLFMAHEVLSDYTGEDQLSETCGHLIAQMGKLKRIGLGWEEKSNFLDFYKGKNR</sequence>
<evidence type="ECO:0000313" key="9">
    <source>
        <dbReference type="EMBL" id="PPQ92351.1"/>
    </source>
</evidence>
<dbReference type="AlphaFoldDB" id="A0A409XNN9"/>
<evidence type="ECO:0008006" key="11">
    <source>
        <dbReference type="Google" id="ProtNLM"/>
    </source>
</evidence>
<keyword evidence="10" id="KW-1185">Reference proteome</keyword>
<keyword evidence="3 8" id="KW-1133">Transmembrane helix</keyword>
<dbReference type="FunCoup" id="A0A409XNN9">
    <property type="interactions" value="47"/>
</dbReference>
<name>A0A409XNN9_PSICY</name>
<dbReference type="PANTHER" id="PTHR23063:SF60">
    <property type="entry name" value="LYSOPHOSPHATIDIC ACID:OLEOYL-COA ACYLTRANSFERASE 1"/>
    <property type="match status" value="1"/>
</dbReference>
<keyword evidence="1" id="KW-0808">Transferase</keyword>
<evidence type="ECO:0000256" key="3">
    <source>
        <dbReference type="ARBA" id="ARBA00022989"/>
    </source>
</evidence>
<accession>A0A409XNN9</accession>
<protein>
    <recommendedName>
        <fullName evidence="11">Phospholipid/glycerol acyltransferase domain-containing protein</fullName>
    </recommendedName>
</protein>
<dbReference type="Proteomes" id="UP000283269">
    <property type="component" value="Unassembled WGS sequence"/>
</dbReference>
<feature type="region of interest" description="Disordered" evidence="7">
    <location>
        <begin position="157"/>
        <end position="179"/>
    </location>
</feature>
<dbReference type="InParanoid" id="A0A409XNN9"/>